<name>A0A8S0VZC2_CYCAE</name>
<accession>A0A8S0VZC2</accession>
<dbReference type="AlphaFoldDB" id="A0A8S0VZC2"/>
<organism evidence="1 2">
    <name type="scientific">Cyclocybe aegerita</name>
    <name type="common">Black poplar mushroom</name>
    <name type="synonym">Agrocybe aegerita</name>
    <dbReference type="NCBI Taxonomy" id="1973307"/>
    <lineage>
        <taxon>Eukaryota</taxon>
        <taxon>Fungi</taxon>
        <taxon>Dikarya</taxon>
        <taxon>Basidiomycota</taxon>
        <taxon>Agaricomycotina</taxon>
        <taxon>Agaricomycetes</taxon>
        <taxon>Agaricomycetidae</taxon>
        <taxon>Agaricales</taxon>
        <taxon>Agaricineae</taxon>
        <taxon>Bolbitiaceae</taxon>
        <taxon>Cyclocybe</taxon>
    </lineage>
</organism>
<reference evidence="1 2" key="1">
    <citation type="submission" date="2020-01" db="EMBL/GenBank/DDBJ databases">
        <authorList>
            <person name="Gupta K D."/>
        </authorList>
    </citation>
    <scope>NUCLEOTIDE SEQUENCE [LARGE SCALE GENOMIC DNA]</scope>
</reference>
<gene>
    <name evidence="1" type="ORF">AAE3_LOCUS10882</name>
</gene>
<sequence length="111" mass="12222">MDGRRLTLRPVEAIRRLVSHSCASRSPSRLRTPTSSLDMLGGLQATLIQVRERPAKLRRFSPLMTTYHHASSPAYTLSEVPTQNGTTWSDTLLTKSCIAPISESQRGSTGI</sequence>
<keyword evidence="2" id="KW-1185">Reference proteome</keyword>
<evidence type="ECO:0000313" key="1">
    <source>
        <dbReference type="EMBL" id="CAA7268394.1"/>
    </source>
</evidence>
<dbReference type="EMBL" id="CACVBS010000068">
    <property type="protein sequence ID" value="CAA7268394.1"/>
    <property type="molecule type" value="Genomic_DNA"/>
</dbReference>
<comment type="caution">
    <text evidence="1">The sequence shown here is derived from an EMBL/GenBank/DDBJ whole genome shotgun (WGS) entry which is preliminary data.</text>
</comment>
<evidence type="ECO:0000313" key="2">
    <source>
        <dbReference type="Proteomes" id="UP000467700"/>
    </source>
</evidence>
<dbReference type="Proteomes" id="UP000467700">
    <property type="component" value="Unassembled WGS sequence"/>
</dbReference>
<protein>
    <submittedName>
        <fullName evidence="1">Uncharacterized protein</fullName>
    </submittedName>
</protein>
<proteinExistence type="predicted"/>